<keyword evidence="3" id="KW-1185">Reference proteome</keyword>
<dbReference type="EMBL" id="AGNL01020860">
    <property type="protein sequence ID" value="EJK60608.1"/>
    <property type="molecule type" value="Genomic_DNA"/>
</dbReference>
<proteinExistence type="predicted"/>
<name>K0S3F6_THAOC</name>
<dbReference type="InterPro" id="IPR023393">
    <property type="entry name" value="START-like_dom_sf"/>
</dbReference>
<dbReference type="Gene3D" id="3.30.530.20">
    <property type="match status" value="1"/>
</dbReference>
<dbReference type="SUPFAM" id="SSF55961">
    <property type="entry name" value="Bet v1-like"/>
    <property type="match status" value="1"/>
</dbReference>
<dbReference type="AlphaFoldDB" id="K0S3F6"/>
<organism evidence="2 3">
    <name type="scientific">Thalassiosira oceanica</name>
    <name type="common">Marine diatom</name>
    <dbReference type="NCBI Taxonomy" id="159749"/>
    <lineage>
        <taxon>Eukaryota</taxon>
        <taxon>Sar</taxon>
        <taxon>Stramenopiles</taxon>
        <taxon>Ochrophyta</taxon>
        <taxon>Bacillariophyta</taxon>
        <taxon>Coscinodiscophyceae</taxon>
        <taxon>Thalassiosirophycidae</taxon>
        <taxon>Thalassiosirales</taxon>
        <taxon>Thalassiosiraceae</taxon>
        <taxon>Thalassiosira</taxon>
    </lineage>
</organism>
<gene>
    <name evidence="2" type="ORF">THAOC_19000</name>
</gene>
<feature type="region of interest" description="Disordered" evidence="1">
    <location>
        <begin position="256"/>
        <end position="295"/>
    </location>
</feature>
<sequence>MFVPIHPFRLCLPSASAPLSQTRLYGLELPGLLKAFLLSQALGDGIRSSSGLTNATYDATIPAQRSRDNTKFNEGAAAGRQYRSMSFLERAGYSIYTSIVIEAPISHVWRVATDIEALPERITSLVSAERIEDDRVDRAVVGGKPNPARRASFAIDDDVHIDYDAMEALIHSRWKMTKLDPILQKPLHFITTFTQISVTKEKRSVSGSVSSIGGVTSTVKRTIEPIDNGSGQEACRLTALPKGTSGWARASTLNQADAPRTGTSHHPAALSSSPLGSSCSTQGPARRGRSRRRPAALSLLLNEQEPVRLDCE</sequence>
<evidence type="ECO:0000313" key="2">
    <source>
        <dbReference type="EMBL" id="EJK60608.1"/>
    </source>
</evidence>
<evidence type="ECO:0000256" key="1">
    <source>
        <dbReference type="SAM" id="MobiDB-lite"/>
    </source>
</evidence>
<evidence type="ECO:0000313" key="3">
    <source>
        <dbReference type="Proteomes" id="UP000266841"/>
    </source>
</evidence>
<dbReference type="Proteomes" id="UP000266841">
    <property type="component" value="Unassembled WGS sequence"/>
</dbReference>
<protein>
    <recommendedName>
        <fullName evidence="4">Coenzyme Q-binding protein COQ10 START domain-containing protein</fullName>
    </recommendedName>
</protein>
<feature type="compositionally biased region" description="Low complexity" evidence="1">
    <location>
        <begin position="267"/>
        <end position="285"/>
    </location>
</feature>
<reference evidence="2 3" key="1">
    <citation type="journal article" date="2012" name="Genome Biol.">
        <title>Genome and low-iron response of an oceanic diatom adapted to chronic iron limitation.</title>
        <authorList>
            <person name="Lommer M."/>
            <person name="Specht M."/>
            <person name="Roy A.S."/>
            <person name="Kraemer L."/>
            <person name="Andreson R."/>
            <person name="Gutowska M.A."/>
            <person name="Wolf J."/>
            <person name="Bergner S.V."/>
            <person name="Schilhabel M.B."/>
            <person name="Klostermeier U.C."/>
            <person name="Beiko R.G."/>
            <person name="Rosenstiel P."/>
            <person name="Hippler M."/>
            <person name="Laroche J."/>
        </authorList>
    </citation>
    <scope>NUCLEOTIDE SEQUENCE [LARGE SCALE GENOMIC DNA]</scope>
    <source>
        <strain evidence="2 3">CCMP1005</strain>
    </source>
</reference>
<accession>K0S3F6</accession>
<comment type="caution">
    <text evidence="2">The sequence shown here is derived from an EMBL/GenBank/DDBJ whole genome shotgun (WGS) entry which is preliminary data.</text>
</comment>
<evidence type="ECO:0008006" key="4">
    <source>
        <dbReference type="Google" id="ProtNLM"/>
    </source>
</evidence>